<evidence type="ECO:0000256" key="1">
    <source>
        <dbReference type="SAM" id="MobiDB-lite"/>
    </source>
</evidence>
<dbReference type="AlphaFoldDB" id="A0A4U6TGI7"/>
<sequence>MDEAPLPSSVVTSGGSMQGRGAQPRASARGARESEDTLYCIAPARCDLDFAISHYSGAAPPHHTTRSAPLSPPPPLMFYVSKPSNAASCARSSSVSRHDKL</sequence>
<gene>
    <name evidence="2" type="ORF">SEVIR_8G130200v2</name>
</gene>
<reference evidence="2" key="1">
    <citation type="submission" date="2019-03" db="EMBL/GenBank/DDBJ databases">
        <title>WGS assembly of Setaria viridis.</title>
        <authorList>
            <person name="Huang P."/>
            <person name="Jenkins J."/>
            <person name="Grimwood J."/>
            <person name="Barry K."/>
            <person name="Healey A."/>
            <person name="Mamidi S."/>
            <person name="Sreedasyam A."/>
            <person name="Shu S."/>
            <person name="Feldman M."/>
            <person name="Wu J."/>
            <person name="Yu Y."/>
            <person name="Chen C."/>
            <person name="Johnson J."/>
            <person name="Rokhsar D."/>
            <person name="Baxter I."/>
            <person name="Schmutz J."/>
            <person name="Brutnell T."/>
            <person name="Kellogg E."/>
        </authorList>
    </citation>
    <scope>NUCLEOTIDE SEQUENCE [LARGE SCALE GENOMIC DNA]</scope>
</reference>
<keyword evidence="3" id="KW-1185">Reference proteome</keyword>
<feature type="region of interest" description="Disordered" evidence="1">
    <location>
        <begin position="1"/>
        <end position="34"/>
    </location>
</feature>
<evidence type="ECO:0000313" key="2">
    <source>
        <dbReference type="EMBL" id="TKW00722.1"/>
    </source>
</evidence>
<name>A0A4U6TGI7_SETVI</name>
<dbReference type="EMBL" id="CM016559">
    <property type="protein sequence ID" value="TKW00722.1"/>
    <property type="molecule type" value="Genomic_DNA"/>
</dbReference>
<dbReference type="Gramene" id="TKW00722">
    <property type="protein sequence ID" value="TKW00722"/>
    <property type="gene ID" value="SEVIR_8G130200v2"/>
</dbReference>
<evidence type="ECO:0000313" key="3">
    <source>
        <dbReference type="Proteomes" id="UP000298652"/>
    </source>
</evidence>
<proteinExistence type="predicted"/>
<protein>
    <submittedName>
        <fullName evidence="2">Uncharacterized protein</fullName>
    </submittedName>
</protein>
<organism evidence="2 3">
    <name type="scientific">Setaria viridis</name>
    <name type="common">Green bristlegrass</name>
    <name type="synonym">Setaria italica subsp. viridis</name>
    <dbReference type="NCBI Taxonomy" id="4556"/>
    <lineage>
        <taxon>Eukaryota</taxon>
        <taxon>Viridiplantae</taxon>
        <taxon>Streptophyta</taxon>
        <taxon>Embryophyta</taxon>
        <taxon>Tracheophyta</taxon>
        <taxon>Spermatophyta</taxon>
        <taxon>Magnoliopsida</taxon>
        <taxon>Liliopsida</taxon>
        <taxon>Poales</taxon>
        <taxon>Poaceae</taxon>
        <taxon>PACMAD clade</taxon>
        <taxon>Panicoideae</taxon>
        <taxon>Panicodae</taxon>
        <taxon>Paniceae</taxon>
        <taxon>Cenchrinae</taxon>
        <taxon>Setaria</taxon>
    </lineage>
</organism>
<accession>A0A4U6TGI7</accession>
<dbReference type="Proteomes" id="UP000298652">
    <property type="component" value="Chromosome 8"/>
</dbReference>